<dbReference type="AlphaFoldDB" id="A0A2C5Z2N2"/>
<feature type="compositionally biased region" description="Low complexity" evidence="1">
    <location>
        <begin position="174"/>
        <end position="206"/>
    </location>
</feature>
<sequence>MSAAPQNVDLDALLDLSEYDNNYHSPSLSPTHASKPIFASPVTAAVATPSLPSSASQTLSGPSHNYDLYRQQTGFVPGAIANTMAVNQTNNTGYQDFSSLDYLPSLSQDNDMFDFNTSPSQGTVDMDLESPPASQPQFFNTVNPSSIEQESTGPLASPAVSSSSSSVGRLWPGAHSQAALAKAQAKAQAQQRQQQHLIQQQQAQRQGPQHPKARAKAPQHSDPLVEQKITQLLNSMRASSGSDSQSQAVLTNLPRAKKDEEDMDEDERLLASEEGKKLSSKERRQLRNKVSARAFRSRRKEYISQLEAEIATKVTENGALRSQNRALLEENKRLNDFSRMLLSSPSFSNFLDHLSTNPATAAPSQVKVEPQQQAAAQNQVRKDVNPYGNQAQQQQQIGMAMIPENSVDFSLLSLDNNSYNFRPQVFVVDTPDVPVGLDTSVLSGKTSSIFEEPLESNDGKMEVTAPEWAVASAHAIEQADDTTVEEGFESDPEFALFHPQSAVSPPEPRNIDPDGFNMEIFGGLEADKVFARYDLIDATEEEKSSTLAMARLQRISASIAPLVSRLELLTMDL</sequence>
<dbReference type="Pfam" id="PF00170">
    <property type="entry name" value="bZIP_1"/>
    <property type="match status" value="1"/>
</dbReference>
<dbReference type="GO" id="GO:0003700">
    <property type="term" value="F:DNA-binding transcription factor activity"/>
    <property type="evidence" value="ECO:0007669"/>
    <property type="project" value="InterPro"/>
</dbReference>
<feature type="region of interest" description="Disordered" evidence="1">
    <location>
        <begin position="236"/>
        <end position="285"/>
    </location>
</feature>
<dbReference type="InterPro" id="IPR004827">
    <property type="entry name" value="bZIP"/>
</dbReference>
<name>A0A2C5Z2N2_9HYPO</name>
<dbReference type="InterPro" id="IPR046347">
    <property type="entry name" value="bZIP_sf"/>
</dbReference>
<dbReference type="PANTHER" id="PTHR37616:SF2">
    <property type="entry name" value="BZIP DOMAIN-CONTAINING PROTEIN"/>
    <property type="match status" value="1"/>
</dbReference>
<evidence type="ECO:0000313" key="3">
    <source>
        <dbReference type="EMBL" id="PHH75287.1"/>
    </source>
</evidence>
<evidence type="ECO:0000256" key="1">
    <source>
        <dbReference type="SAM" id="MobiDB-lite"/>
    </source>
</evidence>
<dbReference type="OrthoDB" id="5571888at2759"/>
<dbReference type="FunFam" id="1.20.5.170:FF:000031">
    <property type="entry name" value="BZIP transcription factor (MeaB)"/>
    <property type="match status" value="1"/>
</dbReference>
<dbReference type="Gene3D" id="1.20.5.170">
    <property type="match status" value="1"/>
</dbReference>
<evidence type="ECO:0000259" key="2">
    <source>
        <dbReference type="PROSITE" id="PS50217"/>
    </source>
</evidence>
<feature type="compositionally biased region" description="Basic and acidic residues" evidence="1">
    <location>
        <begin position="268"/>
        <end position="285"/>
    </location>
</feature>
<gene>
    <name evidence="3" type="ORF">CDD82_4512</name>
</gene>
<reference evidence="3 4" key="1">
    <citation type="submission" date="2017-06" db="EMBL/GenBank/DDBJ databases">
        <title>Ant-infecting Ophiocordyceps genomes reveal a high diversity of potential behavioral manipulation genes and a possible major role for enterotoxins.</title>
        <authorList>
            <person name="De Bekker C."/>
            <person name="Evans H.C."/>
            <person name="Brachmann A."/>
            <person name="Hughes D.P."/>
        </authorList>
    </citation>
    <scope>NUCLEOTIDE SEQUENCE [LARGE SCALE GENOMIC DNA]</scope>
    <source>
        <strain evidence="3 4">1348a</strain>
    </source>
</reference>
<feature type="compositionally biased region" description="Polar residues" evidence="1">
    <location>
        <begin position="135"/>
        <end position="154"/>
    </location>
</feature>
<dbReference type="PROSITE" id="PS50217">
    <property type="entry name" value="BZIP"/>
    <property type="match status" value="1"/>
</dbReference>
<comment type="caution">
    <text evidence="3">The sequence shown here is derived from an EMBL/GenBank/DDBJ whole genome shotgun (WGS) entry which is preliminary data.</text>
</comment>
<proteinExistence type="predicted"/>
<organism evidence="3 4">
    <name type="scientific">Ophiocordyceps australis</name>
    <dbReference type="NCBI Taxonomy" id="1399860"/>
    <lineage>
        <taxon>Eukaryota</taxon>
        <taxon>Fungi</taxon>
        <taxon>Dikarya</taxon>
        <taxon>Ascomycota</taxon>
        <taxon>Pezizomycotina</taxon>
        <taxon>Sordariomycetes</taxon>
        <taxon>Hypocreomycetidae</taxon>
        <taxon>Hypocreales</taxon>
        <taxon>Ophiocordycipitaceae</taxon>
        <taxon>Ophiocordyceps</taxon>
    </lineage>
</organism>
<dbReference type="CDD" id="cd14810">
    <property type="entry name" value="bZIP_u1"/>
    <property type="match status" value="1"/>
</dbReference>
<feature type="compositionally biased region" description="Polar residues" evidence="1">
    <location>
        <begin position="236"/>
        <end position="250"/>
    </location>
</feature>
<dbReference type="SUPFAM" id="SSF57959">
    <property type="entry name" value="Leucine zipper domain"/>
    <property type="match status" value="1"/>
</dbReference>
<keyword evidence="4" id="KW-1185">Reference proteome</keyword>
<evidence type="ECO:0000313" key="4">
    <source>
        <dbReference type="Proteomes" id="UP000224854"/>
    </source>
</evidence>
<feature type="domain" description="BZIP" evidence="2">
    <location>
        <begin position="278"/>
        <end position="341"/>
    </location>
</feature>
<dbReference type="PANTHER" id="PTHR37616">
    <property type="entry name" value="BZIP TRANSCRIPTION FACTOR 60-LIKE"/>
    <property type="match status" value="1"/>
</dbReference>
<dbReference type="EMBL" id="NJEU01000380">
    <property type="protein sequence ID" value="PHH75287.1"/>
    <property type="molecule type" value="Genomic_DNA"/>
</dbReference>
<dbReference type="SMART" id="SM00338">
    <property type="entry name" value="BRLZ"/>
    <property type="match status" value="1"/>
</dbReference>
<protein>
    <recommendedName>
        <fullName evidence="2">BZIP domain-containing protein</fullName>
    </recommendedName>
</protein>
<feature type="region of interest" description="Disordered" evidence="1">
    <location>
        <begin position="115"/>
        <end position="223"/>
    </location>
</feature>
<accession>A0A2C5Z2N2</accession>
<dbReference type="Proteomes" id="UP000224854">
    <property type="component" value="Unassembled WGS sequence"/>
</dbReference>